<dbReference type="SUPFAM" id="SSF53448">
    <property type="entry name" value="Nucleotide-diphospho-sugar transferases"/>
    <property type="match status" value="1"/>
</dbReference>
<dbReference type="KEGG" id="phe:Phep_0547"/>
<sequence>MTQPTLNEQRCQISIVSPLHLNRLDYKSSYNHMLVLIEGQSENIEVKICNNRKLRINLDHIGMQYVVKYYVFLSLGDQFKAEDLFKKITHFLNQPVHEIILLLPYLLAPSENFRIDSNVRSFIISKKVFDSKIFSLINPARFIYEMVNFYLNSPQSNNIEIVQVGKPEPLSEVNENGISTEINESSVQITHKGPLKLLKRCLTHLDKTKMLPQKVEICFDDNSYKRLDLKQFKNIIDNTTLYKNSPLAVGPFLARQYMVEQSANEYIYLLDSDDISVPSRFSKLMLELKERNLDLLGSHELRIDQIGKKLVIARFPLNVNYALAKRSFHPMLHGTCIMTKAGFLKTGGYSTEGKFGYDTQFLLRAGFFLKIGNVDDFLYLRFQRPNSLTTAKKTMYGTKRRKFMGWRWQVDFNLVCSGKLNLSDSSLRERKHDFNFKIDEITK</sequence>
<keyword evidence="3" id="KW-1185">Reference proteome</keyword>
<dbReference type="AlphaFoldDB" id="C6Y0L0"/>
<protein>
    <recommendedName>
        <fullName evidence="1">Glycosyltransferase 2-like domain-containing protein</fullName>
    </recommendedName>
</protein>
<dbReference type="Pfam" id="PF00535">
    <property type="entry name" value="Glycos_transf_2"/>
    <property type="match status" value="1"/>
</dbReference>
<proteinExistence type="predicted"/>
<dbReference type="eggNOG" id="COG0463">
    <property type="taxonomic scope" value="Bacteria"/>
</dbReference>
<evidence type="ECO:0000259" key="1">
    <source>
        <dbReference type="Pfam" id="PF00535"/>
    </source>
</evidence>
<dbReference type="Proteomes" id="UP000000852">
    <property type="component" value="Chromosome"/>
</dbReference>
<reference evidence="2 3" key="1">
    <citation type="journal article" date="2009" name="Stand. Genomic Sci.">
        <title>Complete genome sequence of Pedobacter heparinus type strain (HIM 762-3).</title>
        <authorList>
            <person name="Han C."/>
            <person name="Spring S."/>
            <person name="Lapidus A."/>
            <person name="Del Rio T.G."/>
            <person name="Tice H."/>
            <person name="Copeland A."/>
            <person name="Cheng J.F."/>
            <person name="Lucas S."/>
            <person name="Chen F."/>
            <person name="Nolan M."/>
            <person name="Bruce D."/>
            <person name="Goodwin L."/>
            <person name="Pitluck S."/>
            <person name="Ivanova N."/>
            <person name="Mavromatis K."/>
            <person name="Mikhailova N."/>
            <person name="Pati A."/>
            <person name="Chen A."/>
            <person name="Palaniappan K."/>
            <person name="Land M."/>
            <person name="Hauser L."/>
            <person name="Chang Y.J."/>
            <person name="Jeffries C.C."/>
            <person name="Saunders E."/>
            <person name="Chertkov O."/>
            <person name="Brettin T."/>
            <person name="Goker M."/>
            <person name="Rohde M."/>
            <person name="Bristow J."/>
            <person name="Eisen J.A."/>
            <person name="Markowitz V."/>
            <person name="Hugenholtz P."/>
            <person name="Kyrpides N.C."/>
            <person name="Klenk H.P."/>
            <person name="Detter J.C."/>
        </authorList>
    </citation>
    <scope>NUCLEOTIDE SEQUENCE [LARGE SCALE GENOMIC DNA]</scope>
    <source>
        <strain evidence="3">ATCC 13125 / DSM 2366 / CIP 104194 / JCM 7457 / NBRC 12017 / NCIMB 9290 / NRRL B-14731 / HIM 762-3</strain>
    </source>
</reference>
<name>C6Y0L0_PEDHD</name>
<dbReference type="InterPro" id="IPR001173">
    <property type="entry name" value="Glyco_trans_2-like"/>
</dbReference>
<accession>C6Y0L0</accession>
<feature type="domain" description="Glycosyltransferase 2-like" evidence="1">
    <location>
        <begin position="195"/>
        <end position="304"/>
    </location>
</feature>
<evidence type="ECO:0000313" key="2">
    <source>
        <dbReference type="EMBL" id="ACU02771.1"/>
    </source>
</evidence>
<dbReference type="HOGENOM" id="CLU_617984_0_0_10"/>
<evidence type="ECO:0000313" key="3">
    <source>
        <dbReference type="Proteomes" id="UP000000852"/>
    </source>
</evidence>
<dbReference type="STRING" id="485917.Phep_0547"/>
<dbReference type="Gene3D" id="3.90.550.10">
    <property type="entry name" value="Spore Coat Polysaccharide Biosynthesis Protein SpsA, Chain A"/>
    <property type="match status" value="1"/>
</dbReference>
<gene>
    <name evidence="2" type="ordered locus">Phep_0547</name>
</gene>
<organism evidence="2 3">
    <name type="scientific">Pedobacter heparinus (strain ATCC 13125 / DSM 2366 / CIP 104194 / JCM 7457 / NBRC 12017 / NCIMB 9290 / NRRL B-14731 / HIM 762-3)</name>
    <dbReference type="NCBI Taxonomy" id="485917"/>
    <lineage>
        <taxon>Bacteria</taxon>
        <taxon>Pseudomonadati</taxon>
        <taxon>Bacteroidota</taxon>
        <taxon>Sphingobacteriia</taxon>
        <taxon>Sphingobacteriales</taxon>
        <taxon>Sphingobacteriaceae</taxon>
        <taxon>Pedobacter</taxon>
    </lineage>
</organism>
<dbReference type="EMBL" id="CP001681">
    <property type="protein sequence ID" value="ACU02771.1"/>
    <property type="molecule type" value="Genomic_DNA"/>
</dbReference>
<dbReference type="InterPro" id="IPR029044">
    <property type="entry name" value="Nucleotide-diphossugar_trans"/>
</dbReference>